<reference evidence="2" key="1">
    <citation type="submission" date="2016-10" db="EMBL/GenBank/DDBJ databases">
        <authorList>
            <person name="Varghese N."/>
            <person name="Submissions S."/>
        </authorList>
    </citation>
    <scope>NUCLEOTIDE SEQUENCE [LARGE SCALE GENOMIC DNA]</scope>
    <source>
        <strain evidence="2">CGMCC 1.11012</strain>
    </source>
</reference>
<name>A0A1G8FJM6_9BACL</name>
<dbReference type="Proteomes" id="UP000199050">
    <property type="component" value="Unassembled WGS sequence"/>
</dbReference>
<accession>A0A1G8FJM6</accession>
<evidence type="ECO:0000313" key="2">
    <source>
        <dbReference type="Proteomes" id="UP000199050"/>
    </source>
</evidence>
<dbReference type="RefSeq" id="WP_415841007.1">
    <property type="nucleotide sequence ID" value="NZ_CBCSKY010000007.1"/>
</dbReference>
<proteinExistence type="predicted"/>
<dbReference type="AlphaFoldDB" id="A0A1G8FJM6"/>
<evidence type="ECO:0000313" key="1">
    <source>
        <dbReference type="EMBL" id="SDH82340.1"/>
    </source>
</evidence>
<organism evidence="1 2">
    <name type="scientific">Paenibacillus typhae</name>
    <dbReference type="NCBI Taxonomy" id="1174501"/>
    <lineage>
        <taxon>Bacteria</taxon>
        <taxon>Bacillati</taxon>
        <taxon>Bacillota</taxon>
        <taxon>Bacilli</taxon>
        <taxon>Bacillales</taxon>
        <taxon>Paenibacillaceae</taxon>
        <taxon>Paenibacillus</taxon>
    </lineage>
</organism>
<protein>
    <submittedName>
        <fullName evidence="1">Uncharacterized protein</fullName>
    </submittedName>
</protein>
<keyword evidence="2" id="KW-1185">Reference proteome</keyword>
<gene>
    <name evidence="1" type="ORF">SAMN05216192_101262</name>
</gene>
<sequence length="187" mass="21711">MIPFKPLLQGVGKMTENRTYYFGIHPDMLEPASLEYSSFGAFWYVENNQRYIVGYGFGAAQLAVLAQFRAFSAHLTCSDKQILYDIYRSIRNKQQEQDWETRKRLPVMTAFKNPWKNTPEGWYVLRSRETFPLHLSIVQKTKYFVWLEHSAVCENEAELTACITRAEQTHNLQRKVKGLDSSGGIKS</sequence>
<dbReference type="EMBL" id="FNDX01000001">
    <property type="protein sequence ID" value="SDH82340.1"/>
    <property type="molecule type" value="Genomic_DNA"/>
</dbReference>
<dbReference type="STRING" id="1174501.SAMN05216192_101262"/>